<keyword evidence="6 10" id="KW-0805">Transcription regulation</keyword>
<dbReference type="GO" id="GO:0006352">
    <property type="term" value="P:DNA-templated transcription initiation"/>
    <property type="evidence" value="ECO:0007669"/>
    <property type="project" value="InterPro"/>
</dbReference>
<dbReference type="PROSITE" id="PS00718">
    <property type="entry name" value="SIGMA54_2"/>
    <property type="match status" value="1"/>
</dbReference>
<keyword evidence="4 10" id="KW-0808">Transferase</keyword>
<dbReference type="Gene3D" id="1.10.10.1330">
    <property type="entry name" value="RNA polymerase sigma-54 factor, core-binding domain"/>
    <property type="match status" value="1"/>
</dbReference>
<keyword evidence="7 10" id="KW-0731">Sigma factor</keyword>
<dbReference type="NCBIfam" id="NF004595">
    <property type="entry name" value="PRK05932.1-2"/>
    <property type="match status" value="1"/>
</dbReference>
<evidence type="ECO:0000313" key="14">
    <source>
        <dbReference type="EMBL" id="KAA1192785.1"/>
    </source>
</evidence>
<dbReference type="AlphaFoldDB" id="A0A5B0X254"/>
<keyword evidence="15" id="KW-1185">Reference proteome</keyword>
<dbReference type="InterPro" id="IPR000394">
    <property type="entry name" value="RNA_pol_sigma_54"/>
</dbReference>
<feature type="region of interest" description="Disordered" evidence="11">
    <location>
        <begin position="49"/>
        <end position="134"/>
    </location>
</feature>
<feature type="domain" description="RNA polymerase sigma factor 54 DNA-binding" evidence="12">
    <location>
        <begin position="337"/>
        <end position="495"/>
    </location>
</feature>
<dbReference type="GO" id="GO:0016987">
    <property type="term" value="F:sigma factor activity"/>
    <property type="evidence" value="ECO:0007669"/>
    <property type="project" value="UniProtKB-KW"/>
</dbReference>
<reference evidence="14 15" key="1">
    <citation type="submission" date="2019-09" db="EMBL/GenBank/DDBJ databases">
        <authorList>
            <person name="Chen X.-Y."/>
        </authorList>
    </citation>
    <scope>NUCLEOTIDE SEQUENCE [LARGE SCALE GENOMIC DNA]</scope>
    <source>
        <strain evidence="14 15">NY5</strain>
    </source>
</reference>
<dbReference type="GO" id="GO:0003677">
    <property type="term" value="F:DNA binding"/>
    <property type="evidence" value="ECO:0007669"/>
    <property type="project" value="UniProtKB-KW"/>
</dbReference>
<dbReference type="Pfam" id="PF04963">
    <property type="entry name" value="Sigma54_CBD"/>
    <property type="match status" value="1"/>
</dbReference>
<dbReference type="PANTHER" id="PTHR32248:SF4">
    <property type="entry name" value="RNA POLYMERASE SIGMA-54 FACTOR"/>
    <property type="match status" value="1"/>
</dbReference>
<dbReference type="Pfam" id="PF04552">
    <property type="entry name" value="Sigma54_DBD"/>
    <property type="match status" value="1"/>
</dbReference>
<dbReference type="PIRSF" id="PIRSF000774">
    <property type="entry name" value="RpoN"/>
    <property type="match status" value="1"/>
</dbReference>
<evidence type="ECO:0000256" key="6">
    <source>
        <dbReference type="ARBA" id="ARBA00023015"/>
    </source>
</evidence>
<gene>
    <name evidence="14" type="ORF">F0M18_09025</name>
</gene>
<dbReference type="PROSITE" id="PS00717">
    <property type="entry name" value="SIGMA54_1"/>
    <property type="match status" value="1"/>
</dbReference>
<name>A0A5B0X254_9GAMM</name>
<dbReference type="InterPro" id="IPR007634">
    <property type="entry name" value="RNA_pol_sigma_54_DNA-bd"/>
</dbReference>
<proteinExistence type="inferred from homology"/>
<keyword evidence="9 10" id="KW-0804">Transcription</keyword>
<dbReference type="InterPro" id="IPR007046">
    <property type="entry name" value="RNA_pol_sigma_54_core-bd"/>
</dbReference>
<dbReference type="NCBIfam" id="TIGR02395">
    <property type="entry name" value="rpoN_sigma"/>
    <property type="match status" value="1"/>
</dbReference>
<feature type="domain" description="RNA polymerase sigma factor 54 core-binding" evidence="13">
    <location>
        <begin position="132"/>
        <end position="323"/>
    </location>
</feature>
<evidence type="ECO:0000256" key="4">
    <source>
        <dbReference type="ARBA" id="ARBA00022679"/>
    </source>
</evidence>
<comment type="similarity">
    <text evidence="1 10">Belongs to the sigma-54 factor family.</text>
</comment>
<dbReference type="Pfam" id="PF00309">
    <property type="entry name" value="Sigma54_AID"/>
    <property type="match status" value="1"/>
</dbReference>
<dbReference type="GO" id="GO:0000428">
    <property type="term" value="C:DNA-directed RNA polymerase complex"/>
    <property type="evidence" value="ECO:0007669"/>
    <property type="project" value="UniProtKB-KW"/>
</dbReference>
<comment type="function">
    <text evidence="10">Sigma factors are initiation factors that promote the attachment of RNA polymerase to specific initiation sites and are then released.</text>
</comment>
<feature type="compositionally biased region" description="Acidic residues" evidence="11">
    <location>
        <begin position="49"/>
        <end position="60"/>
    </location>
</feature>
<dbReference type="GO" id="GO:0001216">
    <property type="term" value="F:DNA-binding transcription activator activity"/>
    <property type="evidence" value="ECO:0007669"/>
    <property type="project" value="InterPro"/>
</dbReference>
<dbReference type="FunFam" id="1.10.10.60:FF:000045">
    <property type="entry name" value="RNA polymerase sigma-54 factor"/>
    <property type="match status" value="1"/>
</dbReference>
<keyword evidence="3 10" id="KW-0240">DNA-directed RNA polymerase</keyword>
<evidence type="ECO:0000256" key="10">
    <source>
        <dbReference type="PIRNR" id="PIRNR000774"/>
    </source>
</evidence>
<evidence type="ECO:0000256" key="11">
    <source>
        <dbReference type="SAM" id="MobiDB-lite"/>
    </source>
</evidence>
<dbReference type="EMBL" id="VTUX01000003">
    <property type="protein sequence ID" value="KAA1192785.1"/>
    <property type="molecule type" value="Genomic_DNA"/>
</dbReference>
<evidence type="ECO:0000256" key="5">
    <source>
        <dbReference type="ARBA" id="ARBA00022695"/>
    </source>
</evidence>
<dbReference type="PROSITE" id="PS50044">
    <property type="entry name" value="SIGMA54_3"/>
    <property type="match status" value="1"/>
</dbReference>
<dbReference type="InterPro" id="IPR038709">
    <property type="entry name" value="RpoN_core-bd_sf"/>
</dbReference>
<evidence type="ECO:0000313" key="15">
    <source>
        <dbReference type="Proteomes" id="UP000323708"/>
    </source>
</evidence>
<organism evidence="14 15">
    <name type="scientific">Pseudohalioglobus sediminis</name>
    <dbReference type="NCBI Taxonomy" id="2606449"/>
    <lineage>
        <taxon>Bacteria</taxon>
        <taxon>Pseudomonadati</taxon>
        <taxon>Pseudomonadota</taxon>
        <taxon>Gammaproteobacteria</taxon>
        <taxon>Cellvibrionales</taxon>
        <taxon>Halieaceae</taxon>
        <taxon>Pseudohalioglobus</taxon>
    </lineage>
</organism>
<evidence type="ECO:0000256" key="9">
    <source>
        <dbReference type="ARBA" id="ARBA00023163"/>
    </source>
</evidence>
<dbReference type="RefSeq" id="WP_149611068.1">
    <property type="nucleotide sequence ID" value="NZ_VTUX01000003.1"/>
</dbReference>
<sequence>MKQSLQLKLGQQLTMTPQLQQAIRLLQLSTLDLQQEIQQALDSNPLLEVSEDEPEPEAIAEEQAPSSDGPLENLEHSASDPVNAANSESAPISETMPEELPVDTQWDDLLPSGSAPPAPATDDSGEGDFDGRNAPQESLRESLLWQLNLARLSDTDRLIALAIIDATAGDGRLSVSLEEIHEGFDEELDIEMDEVVAVLHRLQQFEPAGVCTRNLQECLLVQLQQLPASTPYLEQAKVLLSRHLPQLASGDFKQIMRRTRLKEEQLKDVLALIQTLDPRPGETFAPESVEYVVPDVFVSKKAGRWCVELNPDIAPRLRINSTYAGLIKRADNSADNTFLRDNLQEARWFLKSLQSRNETLMKVASKIVEHQRNFLEYGEEAMKPLVLADIAEAVEMHESTISRVTTQKYMHTPRGVFELKFFFSSHVATTSGGECSSTAIRALIKKLVAAENPRKPLSDNKITQLLEEQGIKVARRTIAKYRETMQIPPSNERKRLV</sequence>
<evidence type="ECO:0000256" key="2">
    <source>
        <dbReference type="ARBA" id="ARBA00019942"/>
    </source>
</evidence>
<evidence type="ECO:0000256" key="1">
    <source>
        <dbReference type="ARBA" id="ARBA00008798"/>
    </source>
</evidence>
<accession>A0A5B0X254</accession>
<dbReference type="NCBIfam" id="NF009118">
    <property type="entry name" value="PRK12469.1"/>
    <property type="match status" value="1"/>
</dbReference>
<evidence type="ECO:0000259" key="12">
    <source>
        <dbReference type="Pfam" id="PF04552"/>
    </source>
</evidence>
<evidence type="ECO:0000256" key="3">
    <source>
        <dbReference type="ARBA" id="ARBA00022478"/>
    </source>
</evidence>
<protein>
    <recommendedName>
        <fullName evidence="2 10">RNA polymerase sigma-54 factor</fullName>
    </recommendedName>
</protein>
<evidence type="ECO:0000256" key="7">
    <source>
        <dbReference type="ARBA" id="ARBA00023082"/>
    </source>
</evidence>
<comment type="caution">
    <text evidence="14">The sequence shown here is derived from an EMBL/GenBank/DDBJ whole genome shotgun (WGS) entry which is preliminary data.</text>
</comment>
<dbReference type="GO" id="GO:0016779">
    <property type="term" value="F:nucleotidyltransferase activity"/>
    <property type="evidence" value="ECO:0007669"/>
    <property type="project" value="UniProtKB-KW"/>
</dbReference>
<keyword evidence="8 10" id="KW-0238">DNA-binding</keyword>
<dbReference type="PANTHER" id="PTHR32248">
    <property type="entry name" value="RNA POLYMERASE SIGMA-54 FACTOR"/>
    <property type="match status" value="1"/>
</dbReference>
<dbReference type="PRINTS" id="PR00045">
    <property type="entry name" value="SIGMA54FCT"/>
</dbReference>
<keyword evidence="5 10" id="KW-0548">Nucleotidyltransferase</keyword>
<evidence type="ECO:0000256" key="8">
    <source>
        <dbReference type="ARBA" id="ARBA00023125"/>
    </source>
</evidence>
<evidence type="ECO:0000259" key="13">
    <source>
        <dbReference type="Pfam" id="PF04963"/>
    </source>
</evidence>
<dbReference type="Proteomes" id="UP000323708">
    <property type="component" value="Unassembled WGS sequence"/>
</dbReference>
<dbReference type="Gene3D" id="1.10.10.60">
    <property type="entry name" value="Homeodomain-like"/>
    <property type="match status" value="1"/>
</dbReference>